<evidence type="ECO:0000313" key="2">
    <source>
        <dbReference type="EMBL" id="CAK9202648.1"/>
    </source>
</evidence>
<evidence type="ECO:0000256" key="1">
    <source>
        <dbReference type="SAM" id="Phobius"/>
    </source>
</evidence>
<keyword evidence="1" id="KW-0472">Membrane</keyword>
<dbReference type="InterPro" id="IPR032675">
    <property type="entry name" value="LRR_dom_sf"/>
</dbReference>
<gene>
    <name evidence="2" type="ORF">CSSPTR1EN2_LOCUS6512</name>
</gene>
<keyword evidence="3" id="KW-1185">Reference proteome</keyword>
<dbReference type="PANTHER" id="PTHR45631">
    <property type="entry name" value="OS07G0107800 PROTEIN-RELATED"/>
    <property type="match status" value="1"/>
</dbReference>
<keyword evidence="1" id="KW-0812">Transmembrane</keyword>
<dbReference type="SUPFAM" id="SSF52058">
    <property type="entry name" value="L domain-like"/>
    <property type="match status" value="1"/>
</dbReference>
<dbReference type="PANTHER" id="PTHR45631:SF68">
    <property type="entry name" value="REPEAT FAMILY PROTEIN, PUTATIVE, EXPRESSED-RELATED"/>
    <property type="match status" value="1"/>
</dbReference>
<keyword evidence="1" id="KW-1133">Transmembrane helix</keyword>
<dbReference type="EMBL" id="OZ019905">
    <property type="protein sequence ID" value="CAK9202648.1"/>
    <property type="molecule type" value="Genomic_DNA"/>
</dbReference>
<feature type="transmembrane region" description="Helical" evidence="1">
    <location>
        <begin position="182"/>
        <end position="206"/>
    </location>
</feature>
<proteinExistence type="predicted"/>
<sequence length="223" mass="24226">MAILTNREDALAIENIKLSYTNLVNWTGDPCVPTPHSWVTCNTSDTAPIITEVDLSNYNLVGRISPNFGDLLSLTSLSFLNHGVCSSVLCNALQYNELNGSLPQQLARLTNLRNLQLQNNMLSGELPAWLASLPSLTELLIQNNNFSGPIPPSFISHNGTWTFTYAPGNPLLGSPTSKSTNIGLIIGPIIGGILALVIIIGVIVYFQVRNKWAFANDEIFSSK</sequence>
<reference evidence="2" key="1">
    <citation type="submission" date="2024-02" db="EMBL/GenBank/DDBJ databases">
        <authorList>
            <consortium name="ELIXIR-Norway"/>
            <consortium name="Elixir Norway"/>
        </authorList>
    </citation>
    <scope>NUCLEOTIDE SEQUENCE</scope>
</reference>
<dbReference type="Proteomes" id="UP001497512">
    <property type="component" value="Chromosome 13"/>
</dbReference>
<dbReference type="Pfam" id="PF00560">
    <property type="entry name" value="LRR_1"/>
    <property type="match status" value="2"/>
</dbReference>
<accession>A0ABP0TUC1</accession>
<name>A0ABP0TUC1_9BRYO</name>
<dbReference type="Gene3D" id="3.80.10.10">
    <property type="entry name" value="Ribonuclease Inhibitor"/>
    <property type="match status" value="1"/>
</dbReference>
<evidence type="ECO:0000313" key="3">
    <source>
        <dbReference type="Proteomes" id="UP001497512"/>
    </source>
</evidence>
<dbReference type="InterPro" id="IPR001611">
    <property type="entry name" value="Leu-rich_rpt"/>
</dbReference>
<protein>
    <submittedName>
        <fullName evidence="2">Uncharacterized protein</fullName>
    </submittedName>
</protein>
<organism evidence="2 3">
    <name type="scientific">Sphagnum troendelagicum</name>
    <dbReference type="NCBI Taxonomy" id="128251"/>
    <lineage>
        <taxon>Eukaryota</taxon>
        <taxon>Viridiplantae</taxon>
        <taxon>Streptophyta</taxon>
        <taxon>Embryophyta</taxon>
        <taxon>Bryophyta</taxon>
        <taxon>Sphagnophytina</taxon>
        <taxon>Sphagnopsida</taxon>
        <taxon>Sphagnales</taxon>
        <taxon>Sphagnaceae</taxon>
        <taxon>Sphagnum</taxon>
    </lineage>
</organism>